<dbReference type="SUPFAM" id="SSF56994">
    <property type="entry name" value="Insulin-like"/>
    <property type="match status" value="1"/>
</dbReference>
<dbReference type="InterPro" id="IPR036438">
    <property type="entry name" value="Insulin-like_sf"/>
</dbReference>
<evidence type="ECO:0000256" key="1">
    <source>
        <dbReference type="ARBA" id="ARBA00009034"/>
    </source>
</evidence>
<evidence type="ECO:0000256" key="2">
    <source>
        <dbReference type="SAM" id="SignalP"/>
    </source>
</evidence>
<organism evidence="3 4">
    <name type="scientific">Porites evermanni</name>
    <dbReference type="NCBI Taxonomy" id="104178"/>
    <lineage>
        <taxon>Eukaryota</taxon>
        <taxon>Metazoa</taxon>
        <taxon>Cnidaria</taxon>
        <taxon>Anthozoa</taxon>
        <taxon>Hexacorallia</taxon>
        <taxon>Scleractinia</taxon>
        <taxon>Fungiina</taxon>
        <taxon>Poritidae</taxon>
        <taxon>Porites</taxon>
    </lineage>
</organism>
<evidence type="ECO:0000313" key="4">
    <source>
        <dbReference type="Proteomes" id="UP001159427"/>
    </source>
</evidence>
<dbReference type="Proteomes" id="UP001159427">
    <property type="component" value="Unassembled WGS sequence"/>
</dbReference>
<feature type="signal peptide" evidence="2">
    <location>
        <begin position="1"/>
        <end position="19"/>
    </location>
</feature>
<evidence type="ECO:0008006" key="5">
    <source>
        <dbReference type="Google" id="ProtNLM"/>
    </source>
</evidence>
<keyword evidence="2" id="KW-0732">Signal</keyword>
<sequence length="112" mass="13138">MNCCFKFLLLMCILVAVVQVNFSAGKQYDIKHCWRPYEFYKLLENHCSFHVRKRSIRGEDLVKSKIEANGFLNKLARRESDLAEAQRTTYTEECCFEGCKVEEISEYCGHLL</sequence>
<evidence type="ECO:0000313" key="3">
    <source>
        <dbReference type="EMBL" id="CAH3023442.1"/>
    </source>
</evidence>
<dbReference type="InterPro" id="IPR022353">
    <property type="entry name" value="Insulin_CS"/>
</dbReference>
<name>A0ABN8M1K1_9CNID</name>
<feature type="chain" id="PRO_5046412951" description="Insulin-like domain-containing protein" evidence="2">
    <location>
        <begin position="20"/>
        <end position="112"/>
    </location>
</feature>
<comment type="caution">
    <text evidence="3">The sequence shown here is derived from an EMBL/GenBank/DDBJ whole genome shotgun (WGS) entry which is preliminary data.</text>
</comment>
<accession>A0ABN8M1K1</accession>
<proteinExistence type="inferred from homology"/>
<comment type="similarity">
    <text evidence="1">Belongs to the insulin family.</text>
</comment>
<dbReference type="EMBL" id="CALNXI010000261">
    <property type="protein sequence ID" value="CAH3023442.1"/>
    <property type="molecule type" value="Genomic_DNA"/>
</dbReference>
<dbReference type="Gene3D" id="1.10.100.10">
    <property type="entry name" value="Insulin-like"/>
    <property type="match status" value="1"/>
</dbReference>
<protein>
    <recommendedName>
        <fullName evidence="5">Insulin-like domain-containing protein</fullName>
    </recommendedName>
</protein>
<dbReference type="PROSITE" id="PS00262">
    <property type="entry name" value="INSULIN"/>
    <property type="match status" value="1"/>
</dbReference>
<gene>
    <name evidence="3" type="ORF">PEVE_00019355</name>
</gene>
<keyword evidence="4" id="KW-1185">Reference proteome</keyword>
<reference evidence="3 4" key="1">
    <citation type="submission" date="2022-05" db="EMBL/GenBank/DDBJ databases">
        <authorList>
            <consortium name="Genoscope - CEA"/>
            <person name="William W."/>
        </authorList>
    </citation>
    <scope>NUCLEOTIDE SEQUENCE [LARGE SCALE GENOMIC DNA]</scope>
</reference>